<dbReference type="AlphaFoldDB" id="A0A8J6U6M1"/>
<dbReference type="RefSeq" id="WP_188162790.1">
    <property type="nucleotide sequence ID" value="NZ_JACVVX010000001.1"/>
</dbReference>
<comment type="caution">
    <text evidence="2">The sequence shown here is derived from an EMBL/GenBank/DDBJ whole genome shotgun (WGS) entry which is preliminary data.</text>
</comment>
<evidence type="ECO:0000313" key="3">
    <source>
        <dbReference type="Proteomes" id="UP000643405"/>
    </source>
</evidence>
<dbReference type="InterPro" id="IPR008523">
    <property type="entry name" value="DUF805"/>
</dbReference>
<accession>A0A8J6U6M1</accession>
<evidence type="ECO:0000256" key="1">
    <source>
        <dbReference type="SAM" id="Phobius"/>
    </source>
</evidence>
<feature type="transmembrane region" description="Helical" evidence="1">
    <location>
        <begin position="21"/>
        <end position="42"/>
    </location>
</feature>
<dbReference type="EMBL" id="JACVVX010000001">
    <property type="protein sequence ID" value="MBD0413352.1"/>
    <property type="molecule type" value="Genomic_DNA"/>
</dbReference>
<keyword evidence="1" id="KW-0472">Membrane</keyword>
<proteinExistence type="predicted"/>
<keyword evidence="1" id="KW-0812">Transmembrane</keyword>
<reference evidence="2" key="1">
    <citation type="submission" date="2020-09" db="EMBL/GenBank/DDBJ databases">
        <title>Genome seq and assembly of Tianweitania sp.</title>
        <authorList>
            <person name="Chhetri G."/>
        </authorList>
    </citation>
    <scope>NUCLEOTIDE SEQUENCE</scope>
    <source>
        <strain evidence="2">Rool2</strain>
    </source>
</reference>
<gene>
    <name evidence="2" type="ORF">ICI42_01610</name>
</gene>
<feature type="transmembrane region" description="Helical" evidence="1">
    <location>
        <begin position="84"/>
        <end position="104"/>
    </location>
</feature>
<protein>
    <submittedName>
        <fullName evidence="2">DUF805 domain-containing protein</fullName>
    </submittedName>
</protein>
<sequence length="121" mass="13450">MPDLSLFFWLFFGTSGRLGRGVFALACAFSYLARFFAVYQVVRYSTETEPSTGWTTVLLITLLVSLWANVALSIKRLHDLGLPGLWAIPTVVFDILAIIVLALLPGNTGPNRYGERTNQPR</sequence>
<feature type="transmembrane region" description="Helical" evidence="1">
    <location>
        <begin position="54"/>
        <end position="72"/>
    </location>
</feature>
<keyword evidence="3" id="KW-1185">Reference proteome</keyword>
<dbReference type="GO" id="GO:0005886">
    <property type="term" value="C:plasma membrane"/>
    <property type="evidence" value="ECO:0007669"/>
    <property type="project" value="TreeGrafter"/>
</dbReference>
<name>A0A8J6U6M1_9HYPH</name>
<dbReference type="Proteomes" id="UP000643405">
    <property type="component" value="Unassembled WGS sequence"/>
</dbReference>
<dbReference type="PANTHER" id="PTHR34980:SF3">
    <property type="entry name" value="BLR8105 PROTEIN"/>
    <property type="match status" value="1"/>
</dbReference>
<dbReference type="Pfam" id="PF05656">
    <property type="entry name" value="DUF805"/>
    <property type="match status" value="1"/>
</dbReference>
<dbReference type="PANTHER" id="PTHR34980">
    <property type="entry name" value="INNER MEMBRANE PROTEIN-RELATED-RELATED"/>
    <property type="match status" value="1"/>
</dbReference>
<keyword evidence="1" id="KW-1133">Transmembrane helix</keyword>
<organism evidence="2 3">
    <name type="scientific">Oryzicola mucosus</name>
    <dbReference type="NCBI Taxonomy" id="2767425"/>
    <lineage>
        <taxon>Bacteria</taxon>
        <taxon>Pseudomonadati</taxon>
        <taxon>Pseudomonadota</taxon>
        <taxon>Alphaproteobacteria</taxon>
        <taxon>Hyphomicrobiales</taxon>
        <taxon>Phyllobacteriaceae</taxon>
        <taxon>Oryzicola</taxon>
    </lineage>
</organism>
<evidence type="ECO:0000313" key="2">
    <source>
        <dbReference type="EMBL" id="MBD0413352.1"/>
    </source>
</evidence>